<organism evidence="1 2">
    <name type="scientific">Variovorax ginsengisoli</name>
    <dbReference type="NCBI Taxonomy" id="363844"/>
    <lineage>
        <taxon>Bacteria</taxon>
        <taxon>Pseudomonadati</taxon>
        <taxon>Pseudomonadota</taxon>
        <taxon>Betaproteobacteria</taxon>
        <taxon>Burkholderiales</taxon>
        <taxon>Comamonadaceae</taxon>
        <taxon>Variovorax</taxon>
    </lineage>
</organism>
<gene>
    <name evidence="1" type="ORF">J2W36_004501</name>
</gene>
<evidence type="ECO:0000313" key="2">
    <source>
        <dbReference type="Proteomes" id="UP001226867"/>
    </source>
</evidence>
<evidence type="ECO:0000313" key="1">
    <source>
        <dbReference type="EMBL" id="MDP9902224.1"/>
    </source>
</evidence>
<dbReference type="EMBL" id="JAUSRO010000017">
    <property type="protein sequence ID" value="MDP9902224.1"/>
    <property type="molecule type" value="Genomic_DNA"/>
</dbReference>
<comment type="caution">
    <text evidence="1">The sequence shown here is derived from an EMBL/GenBank/DDBJ whole genome shotgun (WGS) entry which is preliminary data.</text>
</comment>
<proteinExistence type="predicted"/>
<dbReference type="Proteomes" id="UP001226867">
    <property type="component" value="Unassembled WGS sequence"/>
</dbReference>
<name>A0ABT9SEB4_9BURK</name>
<sequence length="63" mass="7010">MQTDEWTRTEMGYPAALAQVDARVPRTLSPYWHGRAYHAGEPASALELSLGWTEVFDDASDAI</sequence>
<reference evidence="1 2" key="1">
    <citation type="submission" date="2023-07" db="EMBL/GenBank/DDBJ databases">
        <title>Sorghum-associated microbial communities from plants grown in Nebraska, USA.</title>
        <authorList>
            <person name="Schachtman D."/>
        </authorList>
    </citation>
    <scope>NUCLEOTIDE SEQUENCE [LARGE SCALE GENOMIC DNA]</scope>
    <source>
        <strain evidence="1 2">DS1607</strain>
    </source>
</reference>
<protein>
    <submittedName>
        <fullName evidence="1">Uncharacterized protein</fullName>
    </submittedName>
</protein>
<dbReference type="RefSeq" id="WP_307691980.1">
    <property type="nucleotide sequence ID" value="NZ_JAUSRO010000017.1"/>
</dbReference>
<keyword evidence="2" id="KW-1185">Reference proteome</keyword>
<accession>A0ABT9SEB4</accession>